<gene>
    <name evidence="10" type="ORF">UJA718_LOCUS2849</name>
</gene>
<dbReference type="GO" id="GO:0016176">
    <property type="term" value="F:superoxide-generating NADPH oxidase activator activity"/>
    <property type="evidence" value="ECO:0007669"/>
    <property type="project" value="TreeGrafter"/>
</dbReference>
<keyword evidence="2 7" id="KW-0728">SH3 domain</keyword>
<dbReference type="InterPro" id="IPR001683">
    <property type="entry name" value="PX_dom"/>
</dbReference>
<dbReference type="Pfam" id="PF00787">
    <property type="entry name" value="PX"/>
    <property type="match status" value="1"/>
</dbReference>
<dbReference type="SMART" id="SM00312">
    <property type="entry name" value="PX"/>
    <property type="match status" value="1"/>
</dbReference>
<dbReference type="GO" id="GO:0008168">
    <property type="term" value="F:methyltransferase activity"/>
    <property type="evidence" value="ECO:0007669"/>
    <property type="project" value="UniProtKB-KW"/>
</dbReference>
<dbReference type="Gene3D" id="3.40.50.150">
    <property type="entry name" value="Vaccinia Virus protein VP39"/>
    <property type="match status" value="2"/>
</dbReference>
<dbReference type="GO" id="GO:0035091">
    <property type="term" value="F:phosphatidylinositol binding"/>
    <property type="evidence" value="ECO:0007669"/>
    <property type="project" value="InterPro"/>
</dbReference>
<proteinExistence type="inferred from homology"/>
<dbReference type="PANTHER" id="PTHR15706">
    <property type="entry name" value="SH3 MULTIPLE DOMAIN"/>
    <property type="match status" value="1"/>
</dbReference>
<dbReference type="InterPro" id="IPR029063">
    <property type="entry name" value="SAM-dependent_MTases_sf"/>
</dbReference>
<evidence type="ECO:0000256" key="3">
    <source>
        <dbReference type="ARBA" id="ARBA00022603"/>
    </source>
</evidence>
<dbReference type="SUPFAM" id="SSF50044">
    <property type="entry name" value="SH3-domain"/>
    <property type="match status" value="3"/>
</dbReference>
<dbReference type="CDD" id="cd02440">
    <property type="entry name" value="AdoMet_MTases"/>
    <property type="match status" value="1"/>
</dbReference>
<evidence type="ECO:0000256" key="1">
    <source>
        <dbReference type="ARBA" id="ARBA00008361"/>
    </source>
</evidence>
<dbReference type="SUPFAM" id="SSF53335">
    <property type="entry name" value="S-adenosyl-L-methionine-dependent methyltransferases"/>
    <property type="match status" value="2"/>
</dbReference>
<dbReference type="PROSITE" id="PS50002">
    <property type="entry name" value="SH3"/>
    <property type="match status" value="3"/>
</dbReference>
<feature type="domain" description="SH3" evidence="8">
    <location>
        <begin position="733"/>
        <end position="792"/>
    </location>
</feature>
<keyword evidence="5" id="KW-0677">Repeat</keyword>
<feature type="domain" description="SH3" evidence="8">
    <location>
        <begin position="805"/>
        <end position="864"/>
    </location>
</feature>
<keyword evidence="11" id="KW-1185">Reference proteome</keyword>
<dbReference type="InterPro" id="IPR051228">
    <property type="entry name" value="NADPH_Oxidase/PX-Domain"/>
</dbReference>
<dbReference type="Proteomes" id="UP000663873">
    <property type="component" value="Unassembled WGS sequence"/>
</dbReference>
<evidence type="ECO:0000256" key="4">
    <source>
        <dbReference type="ARBA" id="ARBA00022679"/>
    </source>
</evidence>
<keyword evidence="3" id="KW-0489">Methyltransferase</keyword>
<dbReference type="CDD" id="cd11856">
    <property type="entry name" value="SH3_p47phox_like"/>
    <property type="match status" value="1"/>
</dbReference>
<dbReference type="SUPFAM" id="SSF64268">
    <property type="entry name" value="PX domain"/>
    <property type="match status" value="1"/>
</dbReference>
<accession>A0A819XTK1</accession>
<feature type="domain" description="PX" evidence="9">
    <location>
        <begin position="580"/>
        <end position="708"/>
    </location>
</feature>
<dbReference type="InterPro" id="IPR036028">
    <property type="entry name" value="SH3-like_dom_sf"/>
</dbReference>
<dbReference type="FunFam" id="3.40.50.150:FF:000110">
    <property type="entry name" value="methyltransferase-like protein 13 isoform X1"/>
    <property type="match status" value="1"/>
</dbReference>
<dbReference type="SMART" id="SM00326">
    <property type="entry name" value="SH3"/>
    <property type="match status" value="3"/>
</dbReference>
<dbReference type="Gene3D" id="2.30.30.40">
    <property type="entry name" value="SH3 Domains"/>
    <property type="match status" value="3"/>
</dbReference>
<feature type="domain" description="SH3" evidence="8">
    <location>
        <begin position="905"/>
        <end position="963"/>
    </location>
</feature>
<dbReference type="PANTHER" id="PTHR15706:SF2">
    <property type="entry name" value="SH3 AND PX DOMAIN-CONTAINING PROTEIN 2A"/>
    <property type="match status" value="1"/>
</dbReference>
<evidence type="ECO:0000313" key="10">
    <source>
        <dbReference type="EMBL" id="CAF4140257.1"/>
    </source>
</evidence>
<organism evidence="10 11">
    <name type="scientific">Rotaria socialis</name>
    <dbReference type="NCBI Taxonomy" id="392032"/>
    <lineage>
        <taxon>Eukaryota</taxon>
        <taxon>Metazoa</taxon>
        <taxon>Spiralia</taxon>
        <taxon>Gnathifera</taxon>
        <taxon>Rotifera</taxon>
        <taxon>Eurotatoria</taxon>
        <taxon>Bdelloidea</taxon>
        <taxon>Philodinida</taxon>
        <taxon>Philodinidae</taxon>
        <taxon>Rotaria</taxon>
    </lineage>
</organism>
<dbReference type="GO" id="GO:0042554">
    <property type="term" value="P:superoxide anion generation"/>
    <property type="evidence" value="ECO:0007669"/>
    <property type="project" value="TreeGrafter"/>
</dbReference>
<dbReference type="InterPro" id="IPR025714">
    <property type="entry name" value="Methyltranfer_dom"/>
</dbReference>
<sequence length="963" mass="111036">MNLLPKAADEFRSRDYWDQFFDKVGREAFEWYSDFIDLANVLCKYIKSRDDVLIIGCGNSTLSSDLYDTGIEQITNIDLSEKVVKQMKKQNEKKRANMKWLPMDARQMTFDDNQFSVVLDKGTVDALMSNKSEQVVSDIDQILNQVDRVLRMTGRFICITLAQKHILEHISQHFFNSKSWLLRYHHIQTSKSFALPVFAFVFTKITMKTPLIEIQLYNDADNNWLRFNDLTKALNAIKQCQMTCFRKYDFKQKFVAGSETPVIDLYAENNQNNRRYQMIVVNSVTKYRNKPFAAFIVPKSRNLDWLYSTPAGRQQIIANAKYTTVAFIYLQSDEEYRDLEQVKSEMTNAVLDFKPVYLSDNLQIPFLSSSEGIGQVVVCERSASFIIEDCRYGSDNEWKRRLRFDSNPNLIQSEINLMSNKTTNDLVPDYSTLEDDYHGVIVTGLKTHFLATENAQLTDNWLLVGLGGGVLTMKLIRSFPKVHLTGIDIDSEMVRIAKTWFGLDDTLTTCIVDDGIKYLQKQVEEKNDDINEIMFASQQILSLNLKSKEKLSQQNLSIDFDVEELLSKMIDRNTANNNSYVADVKVVDVDKRYRPGPKHYVYVIQVTWSNPSNTFIIYRRYAQFFALQCQLLDLFAEAPSPSNNFNTKDRLIPFLPGKIFLGRSQIRQVALERRHALDIYCRTLIALPERISRSRCVLEFFRPLTTDVQSMALSPIPDKKSAANKPMTISAPAKLATYRCVDRFVAQENTEMSLERGSLVQVIHKHLNGWWFVQQGDRTGFAPGAFLESNEYQRNAIERNALPKSSSETYVVNNSYTAKDREELSLEQGSFVTVLEKSYTGWWIVNFKNQTGQFPAIYLTSCKGRAVPTRTTEVEPNISPNGLNQRLSSLNSYEHNEHQEYPTHSQSEIFYVHSDFIDKIGDCVSLQRGDTVEIHEKHSSGWWLGRRLKDDYILTWIPSAFLQ</sequence>
<dbReference type="GO" id="GO:0005737">
    <property type="term" value="C:cytoplasm"/>
    <property type="evidence" value="ECO:0007669"/>
    <property type="project" value="TreeGrafter"/>
</dbReference>
<keyword evidence="4" id="KW-0808">Transferase</keyword>
<dbReference type="PROSITE" id="PS50195">
    <property type="entry name" value="PX"/>
    <property type="match status" value="1"/>
</dbReference>
<evidence type="ECO:0000259" key="9">
    <source>
        <dbReference type="PROSITE" id="PS50195"/>
    </source>
</evidence>
<evidence type="ECO:0000256" key="7">
    <source>
        <dbReference type="PROSITE-ProRule" id="PRU00192"/>
    </source>
</evidence>
<dbReference type="GO" id="GO:0032259">
    <property type="term" value="P:methylation"/>
    <property type="evidence" value="ECO:0007669"/>
    <property type="project" value="UniProtKB-KW"/>
</dbReference>
<dbReference type="Pfam" id="PF14604">
    <property type="entry name" value="SH3_9"/>
    <property type="match status" value="1"/>
</dbReference>
<evidence type="ECO:0000256" key="6">
    <source>
        <dbReference type="ARBA" id="ARBA00023268"/>
    </source>
</evidence>
<dbReference type="InterPro" id="IPR001452">
    <property type="entry name" value="SH3_domain"/>
</dbReference>
<dbReference type="Gene3D" id="3.30.1520.10">
    <property type="entry name" value="Phox-like domain"/>
    <property type="match status" value="1"/>
</dbReference>
<comment type="caution">
    <text evidence="10">The sequence shown here is derived from an EMBL/GenBank/DDBJ whole genome shotgun (WGS) entry which is preliminary data.</text>
</comment>
<protein>
    <submittedName>
        <fullName evidence="10">Uncharacterized protein</fullName>
    </submittedName>
</protein>
<dbReference type="EMBL" id="CAJOBP010000202">
    <property type="protein sequence ID" value="CAF4140257.1"/>
    <property type="molecule type" value="Genomic_DNA"/>
</dbReference>
<dbReference type="Pfam" id="PF13847">
    <property type="entry name" value="Methyltransf_31"/>
    <property type="match status" value="1"/>
</dbReference>
<comment type="similarity">
    <text evidence="1">Belongs to the methyltransferase superfamily.</text>
</comment>
<dbReference type="InterPro" id="IPR036871">
    <property type="entry name" value="PX_dom_sf"/>
</dbReference>
<evidence type="ECO:0000313" key="11">
    <source>
        <dbReference type="Proteomes" id="UP000663873"/>
    </source>
</evidence>
<evidence type="ECO:0000256" key="5">
    <source>
        <dbReference type="ARBA" id="ARBA00022737"/>
    </source>
</evidence>
<evidence type="ECO:0000256" key="2">
    <source>
        <dbReference type="ARBA" id="ARBA00022443"/>
    </source>
</evidence>
<reference evidence="10" key="1">
    <citation type="submission" date="2021-02" db="EMBL/GenBank/DDBJ databases">
        <authorList>
            <person name="Nowell W R."/>
        </authorList>
    </citation>
    <scope>NUCLEOTIDE SEQUENCE</scope>
</reference>
<dbReference type="AlphaFoldDB" id="A0A819XTK1"/>
<feature type="non-terminal residue" evidence="10">
    <location>
        <position position="1"/>
    </location>
</feature>
<dbReference type="Pfam" id="PF00018">
    <property type="entry name" value="SH3_1"/>
    <property type="match status" value="1"/>
</dbReference>
<evidence type="ECO:0000259" key="8">
    <source>
        <dbReference type="PROSITE" id="PS50002"/>
    </source>
</evidence>
<name>A0A819XTK1_9BILA</name>
<keyword evidence="6" id="KW-0511">Multifunctional enzyme</keyword>